<dbReference type="EMBL" id="CP064981">
    <property type="protein sequence ID" value="QQR92180.1"/>
    <property type="molecule type" value="Genomic_DNA"/>
</dbReference>
<evidence type="ECO:0000256" key="2">
    <source>
        <dbReference type="SAM" id="Phobius"/>
    </source>
</evidence>
<name>A0A7T9I194_9ARCH</name>
<reference evidence="3" key="1">
    <citation type="submission" date="2020-11" db="EMBL/GenBank/DDBJ databases">
        <title>Connecting structure to function with the recovery of over 1000 high-quality activated sludge metagenome-assembled genomes encoding full-length rRNA genes using long-read sequencing.</title>
        <authorList>
            <person name="Singleton C.M."/>
            <person name="Petriglieri F."/>
            <person name="Kristensen J.M."/>
            <person name="Kirkegaard R.H."/>
            <person name="Michaelsen T.Y."/>
            <person name="Andersen M.H."/>
            <person name="Karst S.M."/>
            <person name="Dueholm M.S."/>
            <person name="Nielsen P.H."/>
            <person name="Albertsen M."/>
        </authorList>
    </citation>
    <scope>NUCLEOTIDE SEQUENCE</scope>
    <source>
        <strain evidence="3">Fred_18-Q3-R57-64_BAT3C.431</strain>
    </source>
</reference>
<dbReference type="AlphaFoldDB" id="A0A7T9I194"/>
<keyword evidence="2" id="KW-1133">Transmembrane helix</keyword>
<organism evidence="3">
    <name type="scientific">Candidatus Iainarchaeum sp</name>
    <dbReference type="NCBI Taxonomy" id="3101447"/>
    <lineage>
        <taxon>Archaea</taxon>
        <taxon>Candidatus Iainarchaeota</taxon>
        <taxon>Candidatus Iainarchaeia</taxon>
        <taxon>Candidatus Iainarchaeales</taxon>
        <taxon>Candidatus Iainarchaeaceae</taxon>
        <taxon>Candidatus Iainarchaeum</taxon>
    </lineage>
</organism>
<evidence type="ECO:0000256" key="1">
    <source>
        <dbReference type="SAM" id="MobiDB-lite"/>
    </source>
</evidence>
<protein>
    <submittedName>
        <fullName evidence="3">Uncharacterized protein</fullName>
    </submittedName>
</protein>
<dbReference type="Proteomes" id="UP000596004">
    <property type="component" value="Chromosome"/>
</dbReference>
<gene>
    <name evidence="3" type="ORF">IPJ89_03395</name>
</gene>
<sequence length="276" mass="29478">MRKRFESDSPKNDSPKNTGAGPHSHHMHLFGFGHGWLLLVIMGSMIAISFLLGYYVAAQSGLTVSHTDDQIIVNWQGNQTTLYDAMTTQMPNWVNGQIVTAIAQLTTQLTGQCPTGQVLAGYGSGLSRVCVSPTGGGLNYHSIQSVSPNFVPAPILFNYTDTSNPGYPANWSTINLNGATFLNLPATALANVRMVKLRVTCGEAFIWMTGEASPPATITPIDFRRVCGAGNNTADTSDVDVAVTASGNQLPLKFRAQATNPSTVGVTAYLLGYYTN</sequence>
<feature type="compositionally biased region" description="Basic and acidic residues" evidence="1">
    <location>
        <begin position="1"/>
        <end position="14"/>
    </location>
</feature>
<keyword evidence="2" id="KW-0812">Transmembrane</keyword>
<feature type="transmembrane region" description="Helical" evidence="2">
    <location>
        <begin position="36"/>
        <end position="57"/>
    </location>
</feature>
<accession>A0A7T9I194</accession>
<feature type="region of interest" description="Disordered" evidence="1">
    <location>
        <begin position="1"/>
        <end position="22"/>
    </location>
</feature>
<proteinExistence type="predicted"/>
<evidence type="ECO:0000313" key="3">
    <source>
        <dbReference type="EMBL" id="QQR92180.1"/>
    </source>
</evidence>
<keyword evidence="2" id="KW-0472">Membrane</keyword>